<comment type="caution">
    <text evidence="1">The sequence shown here is derived from an EMBL/GenBank/DDBJ whole genome shotgun (WGS) entry which is preliminary data.</text>
</comment>
<gene>
    <name evidence="1" type="ORF">ACRE_084410</name>
</gene>
<evidence type="ECO:0000313" key="2">
    <source>
        <dbReference type="Proteomes" id="UP000029964"/>
    </source>
</evidence>
<reference evidence="2" key="1">
    <citation type="journal article" date="2014" name="Genome Announc.">
        <title>Genome sequence and annotation of Acremonium chrysogenum, producer of the beta-lactam antibiotic cephalosporin C.</title>
        <authorList>
            <person name="Terfehr D."/>
            <person name="Dahlmann T.A."/>
            <person name="Specht T."/>
            <person name="Zadra I."/>
            <person name="Kuernsteiner H."/>
            <person name="Kueck U."/>
        </authorList>
    </citation>
    <scope>NUCLEOTIDE SEQUENCE [LARGE SCALE GENOMIC DNA]</scope>
    <source>
        <strain evidence="2">ATCC 11550 / CBS 779.69 / DSM 880 / IAM 14645 / JCM 23072 / IMI 49137</strain>
    </source>
</reference>
<sequence length="143" mass="16690">MGSDNQVRRQSRWVELFDPETYYPVLERLSSYLTIADFLVLCQVCRRLAGLKDCILRKISSVNIRLRDFVDDPTMFRSQLGNCGALISGSFALNLFELSRYKVLYLDVFVRDGPDTDHFTNYIRETEKYQRNNPEVRTVESSC</sequence>
<dbReference type="AlphaFoldDB" id="A0A086SUT1"/>
<keyword evidence="2" id="KW-1185">Reference proteome</keyword>
<dbReference type="EMBL" id="JPKY01000161">
    <property type="protein sequence ID" value="KFH40863.1"/>
    <property type="molecule type" value="Genomic_DNA"/>
</dbReference>
<organism evidence="1 2">
    <name type="scientific">Hapsidospora chrysogenum (strain ATCC 11550 / CBS 779.69 / DSM 880 / IAM 14645 / JCM 23072 / IMI 49137)</name>
    <name type="common">Acremonium chrysogenum</name>
    <dbReference type="NCBI Taxonomy" id="857340"/>
    <lineage>
        <taxon>Eukaryota</taxon>
        <taxon>Fungi</taxon>
        <taxon>Dikarya</taxon>
        <taxon>Ascomycota</taxon>
        <taxon>Pezizomycotina</taxon>
        <taxon>Sordariomycetes</taxon>
        <taxon>Hypocreomycetidae</taxon>
        <taxon>Hypocreales</taxon>
        <taxon>Bionectriaceae</taxon>
        <taxon>Hapsidospora</taxon>
    </lineage>
</organism>
<name>A0A086SUT1_HAPC1</name>
<dbReference type="STRING" id="857340.A0A086SUT1"/>
<proteinExistence type="predicted"/>
<accession>A0A086SUT1</accession>
<protein>
    <recommendedName>
        <fullName evidence="3">F-box domain-containing protein</fullName>
    </recommendedName>
</protein>
<dbReference type="Proteomes" id="UP000029964">
    <property type="component" value="Unassembled WGS sequence"/>
</dbReference>
<dbReference type="HOGENOM" id="CLU_1805597_0_0_1"/>
<dbReference type="OrthoDB" id="10025998at2759"/>
<evidence type="ECO:0000313" key="1">
    <source>
        <dbReference type="EMBL" id="KFH40863.1"/>
    </source>
</evidence>
<evidence type="ECO:0008006" key="3">
    <source>
        <dbReference type="Google" id="ProtNLM"/>
    </source>
</evidence>